<protein>
    <recommendedName>
        <fullName evidence="4">Copper uptake system-associated protein</fullName>
    </recommendedName>
</protein>
<dbReference type="EMBL" id="CADIJQ010000001">
    <property type="protein sequence ID" value="CAB3665477.1"/>
    <property type="molecule type" value="Genomic_DNA"/>
</dbReference>
<proteinExistence type="predicted"/>
<name>A0A6S7ADD8_9BURK</name>
<dbReference type="AlphaFoldDB" id="A0A6S7ADD8"/>
<reference evidence="2 3" key="1">
    <citation type="submission" date="2020-04" db="EMBL/GenBank/DDBJ databases">
        <authorList>
            <person name="De Canck E."/>
        </authorList>
    </citation>
    <scope>NUCLEOTIDE SEQUENCE [LARGE SCALE GENOMIC DNA]</scope>
    <source>
        <strain evidence="2 3">LMG 3441</strain>
    </source>
</reference>
<dbReference type="NCBIfam" id="NF033672">
    <property type="entry name" value="mbn_chaper_assoc"/>
    <property type="match status" value="1"/>
</dbReference>
<evidence type="ECO:0008006" key="4">
    <source>
        <dbReference type="Google" id="ProtNLM"/>
    </source>
</evidence>
<dbReference type="RefSeq" id="WP_175168868.1">
    <property type="nucleotide sequence ID" value="NZ_CADIJQ010000001.1"/>
</dbReference>
<feature type="signal peptide" evidence="1">
    <location>
        <begin position="1"/>
        <end position="26"/>
    </location>
</feature>
<organism evidence="2 3">
    <name type="scientific">Achromobacter kerstersii</name>
    <dbReference type="NCBI Taxonomy" id="1353890"/>
    <lineage>
        <taxon>Bacteria</taxon>
        <taxon>Pseudomonadati</taxon>
        <taxon>Pseudomonadota</taxon>
        <taxon>Betaproteobacteria</taxon>
        <taxon>Burkholderiales</taxon>
        <taxon>Alcaligenaceae</taxon>
        <taxon>Achromobacter</taxon>
    </lineage>
</organism>
<accession>A0A6S7ADD8</accession>
<feature type="chain" id="PRO_5028897151" description="Copper uptake system-associated protein" evidence="1">
    <location>
        <begin position="27"/>
        <end position="147"/>
    </location>
</feature>
<evidence type="ECO:0000313" key="3">
    <source>
        <dbReference type="Proteomes" id="UP000494269"/>
    </source>
</evidence>
<sequence>MYADRKTLLAWFISLFAALACVTASAASTDADQAARAMRDIWDKPEAPLLVEPVVIEGDYALAGWVQQERGGRALLRKVHGQWRVHVCGGDGLKDADALAMAGMSPEAAGKLAAAASDAEAKLPTAHRAKFALFGQNIVVDAAHGAH</sequence>
<dbReference type="PROSITE" id="PS51257">
    <property type="entry name" value="PROKAR_LIPOPROTEIN"/>
    <property type="match status" value="1"/>
</dbReference>
<keyword evidence="1" id="KW-0732">Signal</keyword>
<evidence type="ECO:0000256" key="1">
    <source>
        <dbReference type="SAM" id="SignalP"/>
    </source>
</evidence>
<gene>
    <name evidence="2" type="ORF">LMG3441_00788</name>
</gene>
<evidence type="ECO:0000313" key="2">
    <source>
        <dbReference type="EMBL" id="CAB3665477.1"/>
    </source>
</evidence>
<dbReference type="Proteomes" id="UP000494269">
    <property type="component" value="Unassembled WGS sequence"/>
</dbReference>
<keyword evidence="3" id="KW-1185">Reference proteome</keyword>